<dbReference type="PATRIC" id="fig|1122180.6.peg.117"/>
<keyword evidence="3 4" id="KW-0472">Membrane</keyword>
<dbReference type="PANTHER" id="PTHR48090">
    <property type="entry name" value="UNDECAPRENYL-PHOSPHATE 4-DEOXY-4-FORMAMIDO-L-ARABINOSE TRANSFERASE-RELATED"/>
    <property type="match status" value="1"/>
</dbReference>
<evidence type="ECO:0000256" key="2">
    <source>
        <dbReference type="ARBA" id="ARBA00022989"/>
    </source>
</evidence>
<dbReference type="AlphaFoldDB" id="A0A017H986"/>
<dbReference type="HOGENOM" id="CLU_033536_0_0_5"/>
<name>A0A017H986_9RHOB</name>
<dbReference type="Proteomes" id="UP000025047">
    <property type="component" value="Plasmid pLokhon02"/>
</dbReference>
<dbReference type="GO" id="GO:0016740">
    <property type="term" value="F:transferase activity"/>
    <property type="evidence" value="ECO:0007669"/>
    <property type="project" value="UniProtKB-KW"/>
</dbReference>
<organism evidence="5 6">
    <name type="scientific">Limimaricola hongkongensis DSM 17492</name>
    <dbReference type="NCBI Taxonomy" id="1122180"/>
    <lineage>
        <taxon>Bacteria</taxon>
        <taxon>Pseudomonadati</taxon>
        <taxon>Pseudomonadota</taxon>
        <taxon>Alphaproteobacteria</taxon>
        <taxon>Rhodobacterales</taxon>
        <taxon>Paracoccaceae</taxon>
        <taxon>Limimaricola</taxon>
    </lineage>
</organism>
<keyword evidence="5" id="KW-0614">Plasmid</keyword>
<evidence type="ECO:0000313" key="5">
    <source>
        <dbReference type="EMBL" id="EYD70359.1"/>
    </source>
</evidence>
<geneLocation type="plasmid" evidence="5 6">
    <name>pLokhon02</name>
</geneLocation>
<keyword evidence="1 4" id="KW-0812">Transmembrane</keyword>
<dbReference type="GO" id="GO:0005886">
    <property type="term" value="C:plasma membrane"/>
    <property type="evidence" value="ECO:0007669"/>
    <property type="project" value="TreeGrafter"/>
</dbReference>
<sequence>MTLPEIAPQERAALQLSVLVSVEGAPDLPGTLEMYRPVLSDLKMSYEVLCVVDARDEQMMTQLAALERRWPELTILGQRPWLDEDAGLLAAVKRSRGDRVLTLAGWPEVAPADIAALVGALDHCDMAVAARRGRAGSMRQSALRAMLRTLFGRSVSDLFCRTRAARRPALAEASAFGVRQHFLPAIGSELGYTVTEIDVDQPPADARGAKFVFKPLGHLRALFDALTLFMVLKFLRRPLRFFGAVGLPVFLLGMVITTVYLVLRIFADVPLADRPGLIFAVLMVVLGLQVIALGLIGEIIIYAHSRRLTQYSVKSVIRKEPAR</sequence>
<feature type="transmembrane region" description="Helical" evidence="4">
    <location>
        <begin position="278"/>
        <end position="303"/>
    </location>
</feature>
<gene>
    <name evidence="5" type="ORF">Lokhon_00113</name>
</gene>
<proteinExistence type="predicted"/>
<comment type="caution">
    <text evidence="5">The sequence shown here is derived from an EMBL/GenBank/DDBJ whole genome shotgun (WGS) entry which is preliminary data.</text>
</comment>
<protein>
    <submittedName>
        <fullName evidence="5">Putative polymixin resistance glycosyltransferase transmembrane protein</fullName>
    </submittedName>
</protein>
<keyword evidence="5" id="KW-0808">Transferase</keyword>
<reference evidence="5 6" key="1">
    <citation type="submission" date="2013-03" db="EMBL/GenBank/DDBJ databases">
        <authorList>
            <person name="Fiebig A."/>
            <person name="Goeker M."/>
            <person name="Klenk H.-P.P."/>
        </authorList>
    </citation>
    <scope>NUCLEOTIDE SEQUENCE [LARGE SCALE GENOMIC DNA]</scope>
    <source>
        <strain evidence="5 6">DSM 17492</strain>
        <plasmid evidence="5 6">pLokhon02</plasmid>
    </source>
</reference>
<keyword evidence="2 4" id="KW-1133">Transmembrane helix</keyword>
<keyword evidence="6" id="KW-1185">Reference proteome</keyword>
<accession>A0A017H986</accession>
<evidence type="ECO:0000313" key="6">
    <source>
        <dbReference type="Proteomes" id="UP000025047"/>
    </source>
</evidence>
<evidence type="ECO:0000256" key="1">
    <source>
        <dbReference type="ARBA" id="ARBA00022692"/>
    </source>
</evidence>
<feature type="transmembrane region" description="Helical" evidence="4">
    <location>
        <begin position="242"/>
        <end position="266"/>
    </location>
</feature>
<dbReference type="eggNOG" id="COG0463">
    <property type="taxonomic scope" value="Bacteria"/>
</dbReference>
<evidence type="ECO:0000256" key="3">
    <source>
        <dbReference type="ARBA" id="ARBA00023136"/>
    </source>
</evidence>
<dbReference type="EMBL" id="APGJ01000010">
    <property type="protein sequence ID" value="EYD70359.1"/>
    <property type="molecule type" value="Genomic_DNA"/>
</dbReference>
<evidence type="ECO:0000256" key="4">
    <source>
        <dbReference type="SAM" id="Phobius"/>
    </source>
</evidence>
<dbReference type="InterPro" id="IPR050256">
    <property type="entry name" value="Glycosyltransferase_2"/>
</dbReference>
<dbReference type="PANTHER" id="PTHR48090:SF3">
    <property type="entry name" value="UNDECAPRENYL-PHOSPHATE 4-DEOXY-4-FORMAMIDO-L-ARABINOSE TRANSFERASE"/>
    <property type="match status" value="1"/>
</dbReference>